<accession>A0A4D6KVH0</accession>
<dbReference type="AlphaFoldDB" id="A0A4D6KVH0"/>
<proteinExistence type="predicted"/>
<protein>
    <submittedName>
        <fullName evidence="2">Uncharacterized protein</fullName>
    </submittedName>
</protein>
<organism evidence="2 3">
    <name type="scientific">Vigna unguiculata</name>
    <name type="common">Cowpea</name>
    <dbReference type="NCBI Taxonomy" id="3917"/>
    <lineage>
        <taxon>Eukaryota</taxon>
        <taxon>Viridiplantae</taxon>
        <taxon>Streptophyta</taxon>
        <taxon>Embryophyta</taxon>
        <taxon>Tracheophyta</taxon>
        <taxon>Spermatophyta</taxon>
        <taxon>Magnoliopsida</taxon>
        <taxon>eudicotyledons</taxon>
        <taxon>Gunneridae</taxon>
        <taxon>Pentapetalae</taxon>
        <taxon>rosids</taxon>
        <taxon>fabids</taxon>
        <taxon>Fabales</taxon>
        <taxon>Fabaceae</taxon>
        <taxon>Papilionoideae</taxon>
        <taxon>50 kb inversion clade</taxon>
        <taxon>NPAAA clade</taxon>
        <taxon>indigoferoid/millettioid clade</taxon>
        <taxon>Phaseoleae</taxon>
        <taxon>Vigna</taxon>
    </lineage>
</organism>
<evidence type="ECO:0000313" key="3">
    <source>
        <dbReference type="Proteomes" id="UP000501690"/>
    </source>
</evidence>
<evidence type="ECO:0000256" key="1">
    <source>
        <dbReference type="SAM" id="MobiDB-lite"/>
    </source>
</evidence>
<evidence type="ECO:0000313" key="2">
    <source>
        <dbReference type="EMBL" id="QCD79269.1"/>
    </source>
</evidence>
<reference evidence="2 3" key="1">
    <citation type="submission" date="2019-04" db="EMBL/GenBank/DDBJ databases">
        <title>An improved genome assembly and genetic linkage map for asparagus bean, Vigna unguiculata ssp. sesquipedialis.</title>
        <authorList>
            <person name="Xia Q."/>
            <person name="Zhang R."/>
            <person name="Dong Y."/>
        </authorList>
    </citation>
    <scope>NUCLEOTIDE SEQUENCE [LARGE SCALE GENOMIC DNA]</scope>
    <source>
        <tissue evidence="2">Leaf</tissue>
    </source>
</reference>
<dbReference type="Proteomes" id="UP000501690">
    <property type="component" value="Linkage Group LG1"/>
</dbReference>
<dbReference type="EMBL" id="CP039345">
    <property type="protein sequence ID" value="QCD79269.1"/>
    <property type="molecule type" value="Genomic_DNA"/>
</dbReference>
<name>A0A4D6KVH0_VIGUN</name>
<keyword evidence="3" id="KW-1185">Reference proteome</keyword>
<sequence>MKKQKRNSAGSLKPKQSRPSESLGRHSHLSEEGSRLSKSLCSRDHLLPPLSPKRDLILPISLKRDFVKGPLQFCNSRLS</sequence>
<feature type="region of interest" description="Disordered" evidence="1">
    <location>
        <begin position="1"/>
        <end position="53"/>
    </location>
</feature>
<gene>
    <name evidence="2" type="ORF">DEO72_LG1g2908</name>
</gene>
<feature type="compositionally biased region" description="Basic and acidic residues" evidence="1">
    <location>
        <begin position="28"/>
        <end position="53"/>
    </location>
</feature>